<keyword evidence="1" id="KW-1133">Transmembrane helix</keyword>
<dbReference type="EMBL" id="BIFQ01000001">
    <property type="protein sequence ID" value="GCE03498.1"/>
    <property type="molecule type" value="Genomic_DNA"/>
</dbReference>
<evidence type="ECO:0000313" key="2">
    <source>
        <dbReference type="EMBL" id="GCE03498.1"/>
    </source>
</evidence>
<sequence>MATTHKKFRWSSTSIVITLAFVLAIIVPFIAILSYTYAYSRPALINDSEQRLQNDAQTRVQLIDTYINERILDIETLAQVSSVQTFVIEPPQPTAAYKDDATHAEYALIAGIFRDKDYQTWTLFNTKGNMLLSYPVAPAKRGNTFIPTEVQSVMRGQTIISPVYYNPQLNEATIDLYSPITAPTAQPGKPGPIIGCIRATLSLNHIWNDIIQPDKGSNGSGSTAFILDANGVRIADASKQNIFTTVQPLNSTLVNTIAHERRYGTSSLPKVQANADIAHVLNTVTKTSSVMLQTQPTGTNEPYQVVALETKNPFLHWYYFVLSPVSTLTSVANQQLLATLGIALLEALVVGIIALFARQSLVRPILNAVDHLRSNSSMLGLLAQKQQQAAEEQMFVIGSSQERLQSVQYYTDATKIAIQRLNTISTQLSAKWEQHDERTVENAIQQLYAIIHYLENASKYQDNSNRKLSDVLNSATLTNEILHSGSISASEAAEQAQMIVMQLLSIIGKAN</sequence>
<keyword evidence="3" id="KW-1185">Reference proteome</keyword>
<comment type="caution">
    <text evidence="2">The sequence shown here is derived from an EMBL/GenBank/DDBJ whole genome shotgun (WGS) entry which is preliminary data.</text>
</comment>
<dbReference type="AlphaFoldDB" id="A0A401Z9L4"/>
<proteinExistence type="predicted"/>
<feature type="transmembrane region" description="Helical" evidence="1">
    <location>
        <begin position="12"/>
        <end position="38"/>
    </location>
</feature>
<accession>A0A401Z9L4</accession>
<gene>
    <name evidence="2" type="ORF">KDAU_08270</name>
</gene>
<keyword evidence="1" id="KW-0812">Transmembrane</keyword>
<keyword evidence="1" id="KW-0472">Membrane</keyword>
<organism evidence="2 3">
    <name type="scientific">Dictyobacter aurantiacus</name>
    <dbReference type="NCBI Taxonomy" id="1936993"/>
    <lineage>
        <taxon>Bacteria</taxon>
        <taxon>Bacillati</taxon>
        <taxon>Chloroflexota</taxon>
        <taxon>Ktedonobacteria</taxon>
        <taxon>Ktedonobacterales</taxon>
        <taxon>Dictyobacteraceae</taxon>
        <taxon>Dictyobacter</taxon>
    </lineage>
</organism>
<dbReference type="Proteomes" id="UP000287224">
    <property type="component" value="Unassembled WGS sequence"/>
</dbReference>
<protein>
    <recommendedName>
        <fullName evidence="4">Cache domain-containing protein</fullName>
    </recommendedName>
</protein>
<evidence type="ECO:0000313" key="3">
    <source>
        <dbReference type="Proteomes" id="UP000287224"/>
    </source>
</evidence>
<evidence type="ECO:0008006" key="4">
    <source>
        <dbReference type="Google" id="ProtNLM"/>
    </source>
</evidence>
<feature type="transmembrane region" description="Helical" evidence="1">
    <location>
        <begin position="336"/>
        <end position="357"/>
    </location>
</feature>
<dbReference type="OrthoDB" id="141860at2"/>
<evidence type="ECO:0000256" key="1">
    <source>
        <dbReference type="SAM" id="Phobius"/>
    </source>
</evidence>
<dbReference type="RefSeq" id="WP_126594765.1">
    <property type="nucleotide sequence ID" value="NZ_BIFQ01000001.1"/>
</dbReference>
<reference evidence="3" key="1">
    <citation type="submission" date="2018-12" db="EMBL/GenBank/DDBJ databases">
        <title>Tengunoibacter tsumagoiensis gen. nov., sp. nov., Dictyobacter kobayashii sp. nov., D. alpinus sp. nov., and D. joshuensis sp. nov. and description of Dictyobacteraceae fam. nov. within the order Ktedonobacterales isolated from Tengu-no-mugimeshi.</title>
        <authorList>
            <person name="Wang C.M."/>
            <person name="Zheng Y."/>
            <person name="Sakai Y."/>
            <person name="Toyoda A."/>
            <person name="Minakuchi Y."/>
            <person name="Abe K."/>
            <person name="Yokota A."/>
            <person name="Yabe S."/>
        </authorList>
    </citation>
    <scope>NUCLEOTIDE SEQUENCE [LARGE SCALE GENOMIC DNA]</scope>
    <source>
        <strain evidence="3">S-27</strain>
    </source>
</reference>
<name>A0A401Z9L4_9CHLR</name>
<dbReference type="Gene3D" id="3.30.450.20">
    <property type="entry name" value="PAS domain"/>
    <property type="match status" value="1"/>
</dbReference>